<accession>A0A917ZB77</accession>
<keyword evidence="4" id="KW-1185">Reference proteome</keyword>
<protein>
    <submittedName>
        <fullName evidence="3">Uncharacterized protein</fullName>
    </submittedName>
</protein>
<keyword evidence="2" id="KW-0732">Signal</keyword>
<evidence type="ECO:0000256" key="1">
    <source>
        <dbReference type="SAM" id="MobiDB-lite"/>
    </source>
</evidence>
<comment type="caution">
    <text evidence="3">The sequence shown here is derived from an EMBL/GenBank/DDBJ whole genome shotgun (WGS) entry which is preliminary data.</text>
</comment>
<reference evidence="3 4" key="1">
    <citation type="journal article" date="2014" name="Int. J. Syst. Evol. Microbiol.">
        <title>Complete genome sequence of Corynebacterium casei LMG S-19264T (=DSM 44701T), isolated from a smear-ripened cheese.</title>
        <authorList>
            <consortium name="US DOE Joint Genome Institute (JGI-PGF)"/>
            <person name="Walter F."/>
            <person name="Albersmeier A."/>
            <person name="Kalinowski J."/>
            <person name="Ruckert C."/>
        </authorList>
    </citation>
    <scope>NUCLEOTIDE SEQUENCE [LARGE SCALE GENOMIC DNA]</scope>
    <source>
        <strain evidence="3 4">CGMCC 1.7286</strain>
    </source>
</reference>
<dbReference type="RefSeq" id="WP_188860030.1">
    <property type="nucleotide sequence ID" value="NZ_BMLT01000003.1"/>
</dbReference>
<dbReference type="Proteomes" id="UP000599578">
    <property type="component" value="Unassembled WGS sequence"/>
</dbReference>
<dbReference type="AlphaFoldDB" id="A0A917ZB77"/>
<evidence type="ECO:0000313" key="4">
    <source>
        <dbReference type="Proteomes" id="UP000599578"/>
    </source>
</evidence>
<feature type="compositionally biased region" description="Basic and acidic residues" evidence="1">
    <location>
        <begin position="99"/>
        <end position="109"/>
    </location>
</feature>
<organism evidence="3 4">
    <name type="scientific">Marinobacterium nitratireducens</name>
    <dbReference type="NCBI Taxonomy" id="518897"/>
    <lineage>
        <taxon>Bacteria</taxon>
        <taxon>Pseudomonadati</taxon>
        <taxon>Pseudomonadota</taxon>
        <taxon>Gammaproteobacteria</taxon>
        <taxon>Oceanospirillales</taxon>
        <taxon>Oceanospirillaceae</taxon>
        <taxon>Marinobacterium</taxon>
    </lineage>
</organism>
<sequence length="274" mass="31393">MNAFYLKYIYTFILLLAYSFDTSAQQAMTNDELFSAAQKRGRVGDWVQAHGYLMAYFYRNPPELSDETFRRDILQAIGVMEQNARAVVVVSTGTAGTDSRGDDPTETARNRTQYQPVSIPNPPQPPRSYRLNCRGGGNMSANYYPSGSDHRLQIHFNKSPYASRNRPPKKGECAWTERPLNEKEPFWIEWIFSAEESRIKRINFRSRDQTNNDKTIQAKIFEINGTHLQNLMNAVASGRDFSVDCYNNQKGRLIITRVVNTNKTIYKPDAPIVK</sequence>
<feature type="signal peptide" evidence="2">
    <location>
        <begin position="1"/>
        <end position="24"/>
    </location>
</feature>
<name>A0A917ZB77_9GAMM</name>
<proteinExistence type="predicted"/>
<gene>
    <name evidence="3" type="ORF">GCM10011348_15760</name>
</gene>
<evidence type="ECO:0000256" key="2">
    <source>
        <dbReference type="SAM" id="SignalP"/>
    </source>
</evidence>
<evidence type="ECO:0000313" key="3">
    <source>
        <dbReference type="EMBL" id="GGO80016.1"/>
    </source>
</evidence>
<feature type="chain" id="PRO_5038126717" evidence="2">
    <location>
        <begin position="25"/>
        <end position="274"/>
    </location>
</feature>
<dbReference type="EMBL" id="BMLT01000003">
    <property type="protein sequence ID" value="GGO80016.1"/>
    <property type="molecule type" value="Genomic_DNA"/>
</dbReference>
<feature type="region of interest" description="Disordered" evidence="1">
    <location>
        <begin position="92"/>
        <end position="127"/>
    </location>
</feature>